<gene>
    <name evidence="3" type="primary">sleB</name>
    <name evidence="3" type="ORF">KARMA_2426</name>
</gene>
<feature type="domain" description="Cell wall hydrolase SleB" evidence="2">
    <location>
        <begin position="102"/>
        <end position="211"/>
    </location>
</feature>
<keyword evidence="4" id="KW-1185">Reference proteome</keyword>
<keyword evidence="3" id="KW-0378">Hydrolase</keyword>
<keyword evidence="1" id="KW-0732">Signal</keyword>
<dbReference type="Proteomes" id="UP000184085">
    <property type="component" value="Unassembled WGS sequence"/>
</dbReference>
<evidence type="ECO:0000259" key="2">
    <source>
        <dbReference type="Pfam" id="PF07486"/>
    </source>
</evidence>
<evidence type="ECO:0000313" key="3">
    <source>
        <dbReference type="EMBL" id="SCM68211.1"/>
    </source>
</evidence>
<dbReference type="AlphaFoldDB" id="A0A1M4N065"/>
<accession>A0A1M4N065</accession>
<name>A0A1M4N065_9RHOB</name>
<protein>
    <submittedName>
        <fullName evidence="3">Cell wall hydrolase, SleB</fullName>
    </submittedName>
</protein>
<reference evidence="4" key="1">
    <citation type="submission" date="2016-09" db="EMBL/GenBank/DDBJ databases">
        <authorList>
            <person name="Wibberg D."/>
        </authorList>
    </citation>
    <scope>NUCLEOTIDE SEQUENCE [LARGE SCALE GENOMIC DNA]</scope>
</reference>
<dbReference type="RefSeq" id="WP_072706853.1">
    <property type="nucleotide sequence ID" value="NZ_FMJB01000055.1"/>
</dbReference>
<proteinExistence type="predicted"/>
<dbReference type="InterPro" id="IPR011105">
    <property type="entry name" value="Cell_wall_hydrolase_SleB"/>
</dbReference>
<evidence type="ECO:0000256" key="1">
    <source>
        <dbReference type="SAM" id="SignalP"/>
    </source>
</evidence>
<evidence type="ECO:0000313" key="4">
    <source>
        <dbReference type="Proteomes" id="UP000184085"/>
    </source>
</evidence>
<dbReference type="InterPro" id="IPR042047">
    <property type="entry name" value="SleB_dom1"/>
</dbReference>
<feature type="signal peptide" evidence="1">
    <location>
        <begin position="1"/>
        <end position="23"/>
    </location>
</feature>
<sequence length="220" mass="24009">MRFGILKVAALGLLVLAPGAVFADALNARLTDLLGQEKEALAAVSSKHLGSLTRLPKKAKEAAIAKTPQVEYSKQFLAELPKAKGGDEFQCLAEALYFEARGETVKGQFAVAEVILNRVDSKKFPDTVCAVVNQGTGRKYACQFTYTCDGYAEVINEPKAYERVAKVARIMLDGGDRTLTDGATFYHTKAVRPRWASSFNHTATIGVHKFYSATSRLTQR</sequence>
<dbReference type="EMBL" id="FMJB01000055">
    <property type="protein sequence ID" value="SCM68211.1"/>
    <property type="molecule type" value="Genomic_DNA"/>
</dbReference>
<dbReference type="GO" id="GO:0016787">
    <property type="term" value="F:hydrolase activity"/>
    <property type="evidence" value="ECO:0007669"/>
    <property type="project" value="UniProtKB-KW"/>
</dbReference>
<feature type="chain" id="PRO_5009906692" evidence="1">
    <location>
        <begin position="24"/>
        <end position="220"/>
    </location>
</feature>
<dbReference type="Pfam" id="PF07486">
    <property type="entry name" value="Hydrolase_2"/>
    <property type="match status" value="1"/>
</dbReference>
<dbReference type="Gene3D" id="1.10.10.2520">
    <property type="entry name" value="Cell wall hydrolase SleB, domain 1"/>
    <property type="match status" value="1"/>
</dbReference>
<organism evidence="3 4">
    <name type="scientific">Donghicola eburneus</name>
    <dbReference type="NCBI Taxonomy" id="393278"/>
    <lineage>
        <taxon>Bacteria</taxon>
        <taxon>Pseudomonadati</taxon>
        <taxon>Pseudomonadota</taxon>
        <taxon>Alphaproteobacteria</taxon>
        <taxon>Rhodobacterales</taxon>
        <taxon>Roseobacteraceae</taxon>
        <taxon>Donghicola</taxon>
    </lineage>
</organism>